<comment type="similarity">
    <text evidence="1">Belongs to the UPF0488 family.</text>
</comment>
<dbReference type="InterPro" id="IPR029274">
    <property type="entry name" value="DUF4615"/>
</dbReference>
<feature type="compositionally biased region" description="Basic residues" evidence="2">
    <location>
        <begin position="1"/>
        <end position="19"/>
    </location>
</feature>
<evidence type="ECO:0000313" key="3">
    <source>
        <dbReference type="EMBL" id="CAG6455483.1"/>
    </source>
</evidence>
<protein>
    <submittedName>
        <fullName evidence="3">UPF0488 protein CG14286</fullName>
    </submittedName>
</protein>
<dbReference type="PANTHER" id="PTHR13602:SF2">
    <property type="entry name" value="UPF0488 PROTEIN C8ORF33"/>
    <property type="match status" value="1"/>
</dbReference>
<name>A0A8D8AEB7_CULPI</name>
<organism evidence="3">
    <name type="scientific">Culex pipiens</name>
    <name type="common">House mosquito</name>
    <dbReference type="NCBI Taxonomy" id="7175"/>
    <lineage>
        <taxon>Eukaryota</taxon>
        <taxon>Metazoa</taxon>
        <taxon>Ecdysozoa</taxon>
        <taxon>Arthropoda</taxon>
        <taxon>Hexapoda</taxon>
        <taxon>Insecta</taxon>
        <taxon>Pterygota</taxon>
        <taxon>Neoptera</taxon>
        <taxon>Endopterygota</taxon>
        <taxon>Diptera</taxon>
        <taxon>Nematocera</taxon>
        <taxon>Culicoidea</taxon>
        <taxon>Culicidae</taxon>
        <taxon>Culicinae</taxon>
        <taxon>Culicini</taxon>
        <taxon>Culex</taxon>
        <taxon>Culex</taxon>
    </lineage>
</organism>
<feature type="region of interest" description="Disordered" evidence="2">
    <location>
        <begin position="1"/>
        <end position="47"/>
    </location>
</feature>
<dbReference type="AlphaFoldDB" id="A0A8D8AEB7"/>
<dbReference type="Pfam" id="PF15393">
    <property type="entry name" value="DUF4615"/>
    <property type="match status" value="1"/>
</dbReference>
<sequence>MPPPKAKLHKNTGKLKTIPKHSGTPPRPAPASSSNGPATASDAAGPSEADRQFELELYWCIQQLENSLNAPHIRDNSKKVEDTLKLINTLKSPNQPLIKKRQIMRTSFGDYRAKMAEEERTMALAAGSVGFDAPKKKAKYHFVKKAAVLSGERDFRFNFANIQLEDDGGSGAGAKSEENGAKEVTERVVVPGCGVIEPSDNTFRFNFSVEN</sequence>
<dbReference type="EMBL" id="HBUE01028646">
    <property type="protein sequence ID" value="CAG6455483.1"/>
    <property type="molecule type" value="Transcribed_RNA"/>
</dbReference>
<reference evidence="3" key="1">
    <citation type="submission" date="2021-05" db="EMBL/GenBank/DDBJ databases">
        <authorList>
            <person name="Alioto T."/>
            <person name="Alioto T."/>
            <person name="Gomez Garrido J."/>
        </authorList>
    </citation>
    <scope>NUCLEOTIDE SEQUENCE</scope>
</reference>
<evidence type="ECO:0000256" key="1">
    <source>
        <dbReference type="ARBA" id="ARBA00005707"/>
    </source>
</evidence>
<evidence type="ECO:0000256" key="2">
    <source>
        <dbReference type="SAM" id="MobiDB-lite"/>
    </source>
</evidence>
<accession>A0A8D8AEB7</accession>
<dbReference type="PANTHER" id="PTHR13602">
    <property type="entry name" value="UPF0488 PROTEIN C8ORF33"/>
    <property type="match status" value="1"/>
</dbReference>
<proteinExistence type="inferred from homology"/>